<organism evidence="2">
    <name type="scientific">Cladocopium goreaui</name>
    <dbReference type="NCBI Taxonomy" id="2562237"/>
    <lineage>
        <taxon>Eukaryota</taxon>
        <taxon>Sar</taxon>
        <taxon>Alveolata</taxon>
        <taxon>Dinophyceae</taxon>
        <taxon>Suessiales</taxon>
        <taxon>Symbiodiniaceae</taxon>
        <taxon>Cladocopium</taxon>
    </lineage>
</organism>
<reference evidence="2" key="1">
    <citation type="submission" date="2022-10" db="EMBL/GenBank/DDBJ databases">
        <authorList>
            <person name="Chen Y."/>
            <person name="Dougan E. K."/>
            <person name="Chan C."/>
            <person name="Rhodes N."/>
            <person name="Thang M."/>
        </authorList>
    </citation>
    <scope>NUCLEOTIDE SEQUENCE</scope>
</reference>
<dbReference type="Proteomes" id="UP001152797">
    <property type="component" value="Unassembled WGS sequence"/>
</dbReference>
<reference evidence="3 4" key="2">
    <citation type="submission" date="2024-05" db="EMBL/GenBank/DDBJ databases">
        <authorList>
            <person name="Chen Y."/>
            <person name="Shah S."/>
            <person name="Dougan E. K."/>
            <person name="Thang M."/>
            <person name="Chan C."/>
        </authorList>
    </citation>
    <scope>NUCLEOTIDE SEQUENCE [LARGE SCALE GENOMIC DNA]</scope>
</reference>
<gene>
    <name evidence="2" type="ORF">C1SCF055_LOCUS25369</name>
</gene>
<dbReference type="EMBL" id="CAMXCT020002586">
    <property type="protein sequence ID" value="CAL1152501.1"/>
    <property type="molecule type" value="Genomic_DNA"/>
</dbReference>
<evidence type="ECO:0000313" key="2">
    <source>
        <dbReference type="EMBL" id="CAI3999126.1"/>
    </source>
</evidence>
<sequence length="59" mass="6821">MAVCTAKKMVKKLQNEEEKRKVKSLQNRAQIAEEEADLLRKLLQSRYVSLLPSLAFCLE</sequence>
<feature type="non-terminal residue" evidence="2">
    <location>
        <position position="59"/>
    </location>
</feature>
<accession>A0A9P1G4D2</accession>
<evidence type="ECO:0000256" key="1">
    <source>
        <dbReference type="SAM" id="Coils"/>
    </source>
</evidence>
<name>A0A9P1G4D2_9DINO</name>
<dbReference type="EMBL" id="CAMXCT030002586">
    <property type="protein sequence ID" value="CAL4786438.1"/>
    <property type="molecule type" value="Genomic_DNA"/>
</dbReference>
<proteinExistence type="predicted"/>
<evidence type="ECO:0000313" key="3">
    <source>
        <dbReference type="EMBL" id="CAL4786438.1"/>
    </source>
</evidence>
<protein>
    <submittedName>
        <fullName evidence="2">Uncharacterized protein</fullName>
    </submittedName>
</protein>
<comment type="caution">
    <text evidence="2">The sequence shown here is derived from an EMBL/GenBank/DDBJ whole genome shotgun (WGS) entry which is preliminary data.</text>
</comment>
<feature type="coiled-coil region" evidence="1">
    <location>
        <begin position="8"/>
        <end position="42"/>
    </location>
</feature>
<keyword evidence="4" id="KW-1185">Reference proteome</keyword>
<keyword evidence="1" id="KW-0175">Coiled coil</keyword>
<dbReference type="EMBL" id="CAMXCT010002586">
    <property type="protein sequence ID" value="CAI3999126.1"/>
    <property type="molecule type" value="Genomic_DNA"/>
</dbReference>
<dbReference type="AlphaFoldDB" id="A0A9P1G4D2"/>
<evidence type="ECO:0000313" key="4">
    <source>
        <dbReference type="Proteomes" id="UP001152797"/>
    </source>
</evidence>